<dbReference type="InterPro" id="IPR001126">
    <property type="entry name" value="UmuC"/>
</dbReference>
<dbReference type="InterPro" id="IPR050116">
    <property type="entry name" value="DNA_polymerase-Y"/>
</dbReference>
<dbReference type="Gene3D" id="3.40.1170.60">
    <property type="match status" value="1"/>
</dbReference>
<comment type="caution">
    <text evidence="7">The sequence shown here is derived from an EMBL/GenBank/DDBJ whole genome shotgun (WGS) entry which is preliminary data.</text>
</comment>
<dbReference type="Pfam" id="PF11799">
    <property type="entry name" value="IMS_C"/>
    <property type="match status" value="1"/>
</dbReference>
<dbReference type="GO" id="GO:0009432">
    <property type="term" value="P:SOS response"/>
    <property type="evidence" value="ECO:0007669"/>
    <property type="project" value="UniProtKB-KW"/>
</dbReference>
<dbReference type="InterPro" id="IPR017961">
    <property type="entry name" value="DNA_pol_Y-fam_little_finger"/>
</dbReference>
<dbReference type="SUPFAM" id="SSF56672">
    <property type="entry name" value="DNA/RNA polymerases"/>
    <property type="match status" value="1"/>
</dbReference>
<keyword evidence="4" id="KW-0234">DNA repair</keyword>
<sequence>MYAIVDCNNFFVSCETVFNPSLKGKPVVVLSNNDGCVISRSQQAKDAGIKMGLPAYQINDDKTVLYSSNYVLYGDMSRRVMSVLADSMPNIHVYSIDEAFVDFSGFDSLRIEAECRSVIKKIRKYTGIPVSIGVAPNMTLAKLANRFAKRYKGYGGYCAIDDDVKRLKALELSKIEDVWGVGRRYSAFLKRQGIVTAADFTRQSAACIKHYMKLPGLRTYRELYGEQVIEPRKYVANKSVCVSRSFAKGVADMQAMEEAVSNFASSCAAKLRRQRSVATCITVFIMTNFYDSRSEKYYNSVTVTMPQPSNNTVEIVQAALRALSLVFRDGYSYRKAGVIATEISSDRYVQQNLFHEADNDRMESINRLLDNLNSKYGKKMLRLAVEGGVNEERNEGWRARREHLSKNFTTDIREIIEVKA</sequence>
<evidence type="ECO:0000256" key="5">
    <source>
        <dbReference type="ARBA" id="ARBA00023236"/>
    </source>
</evidence>
<dbReference type="GO" id="GO:0006281">
    <property type="term" value="P:DNA repair"/>
    <property type="evidence" value="ECO:0007669"/>
    <property type="project" value="UniProtKB-KW"/>
</dbReference>
<dbReference type="Proteomes" id="UP000823635">
    <property type="component" value="Unassembled WGS sequence"/>
</dbReference>
<dbReference type="InterPro" id="IPR043128">
    <property type="entry name" value="Rev_trsase/Diguanyl_cyclase"/>
</dbReference>
<dbReference type="InterPro" id="IPR043502">
    <property type="entry name" value="DNA/RNA_pol_sf"/>
</dbReference>
<evidence type="ECO:0000313" key="8">
    <source>
        <dbReference type="Proteomes" id="UP000823635"/>
    </source>
</evidence>
<dbReference type="CDD" id="cd01700">
    <property type="entry name" value="PolY_Pol_V_umuC"/>
    <property type="match status" value="1"/>
</dbReference>
<dbReference type="SUPFAM" id="SSF100879">
    <property type="entry name" value="Lesion bypass DNA polymerase (Y-family), little finger domain"/>
    <property type="match status" value="1"/>
</dbReference>
<keyword evidence="3" id="KW-0741">SOS mutagenesis</keyword>
<dbReference type="PANTHER" id="PTHR11076:SF34">
    <property type="entry name" value="PROTEIN UMUC"/>
    <property type="match status" value="1"/>
</dbReference>
<dbReference type="Gene3D" id="3.30.1490.100">
    <property type="entry name" value="DNA polymerase, Y-family, little finger domain"/>
    <property type="match status" value="1"/>
</dbReference>
<comment type="similarity">
    <text evidence="1">Belongs to the DNA polymerase type-Y family.</text>
</comment>
<dbReference type="InterPro" id="IPR036775">
    <property type="entry name" value="DNA_pol_Y-fam_lit_finger_sf"/>
</dbReference>
<dbReference type="PROSITE" id="PS50173">
    <property type="entry name" value="UMUC"/>
    <property type="match status" value="1"/>
</dbReference>
<dbReference type="InterPro" id="IPR025188">
    <property type="entry name" value="DUF4113"/>
</dbReference>
<reference evidence="7" key="1">
    <citation type="submission" date="2020-10" db="EMBL/GenBank/DDBJ databases">
        <authorList>
            <person name="Gilroy R."/>
        </authorList>
    </citation>
    <scope>NUCLEOTIDE SEQUENCE</scope>
    <source>
        <strain evidence="7">15467</strain>
    </source>
</reference>
<reference evidence="7" key="2">
    <citation type="journal article" date="2021" name="PeerJ">
        <title>Extensive microbial diversity within the chicken gut microbiome revealed by metagenomics and culture.</title>
        <authorList>
            <person name="Gilroy R."/>
            <person name="Ravi A."/>
            <person name="Getino M."/>
            <person name="Pursley I."/>
            <person name="Horton D.L."/>
            <person name="Alikhan N.F."/>
            <person name="Baker D."/>
            <person name="Gharbi K."/>
            <person name="Hall N."/>
            <person name="Watson M."/>
            <person name="Adriaenssens E.M."/>
            <person name="Foster-Nyarko E."/>
            <person name="Jarju S."/>
            <person name="Secka A."/>
            <person name="Antonio M."/>
            <person name="Oren A."/>
            <person name="Chaudhuri R.R."/>
            <person name="La Ragione R."/>
            <person name="Hildebrand F."/>
            <person name="Pallen M.J."/>
        </authorList>
    </citation>
    <scope>NUCLEOTIDE SEQUENCE</scope>
    <source>
        <strain evidence="7">15467</strain>
    </source>
</reference>
<dbReference type="Pfam" id="PF13438">
    <property type="entry name" value="DUF4113"/>
    <property type="match status" value="1"/>
</dbReference>
<evidence type="ECO:0000256" key="4">
    <source>
        <dbReference type="ARBA" id="ARBA00023204"/>
    </source>
</evidence>
<protein>
    <submittedName>
        <fullName evidence="7">Y-family DNA polymerase</fullName>
    </submittedName>
</protein>
<accession>A0A9D9GZC8</accession>
<keyword evidence="5" id="KW-0742">SOS response</keyword>
<dbReference type="EMBL" id="JADINB010000138">
    <property type="protein sequence ID" value="MBO8429548.1"/>
    <property type="molecule type" value="Genomic_DNA"/>
</dbReference>
<evidence type="ECO:0000259" key="6">
    <source>
        <dbReference type="PROSITE" id="PS50173"/>
    </source>
</evidence>
<dbReference type="GO" id="GO:0003684">
    <property type="term" value="F:damaged DNA binding"/>
    <property type="evidence" value="ECO:0007669"/>
    <property type="project" value="InterPro"/>
</dbReference>
<dbReference type="PANTHER" id="PTHR11076">
    <property type="entry name" value="DNA REPAIR POLYMERASE UMUC / TRANSFERASE FAMILY MEMBER"/>
    <property type="match status" value="1"/>
</dbReference>
<evidence type="ECO:0000256" key="2">
    <source>
        <dbReference type="ARBA" id="ARBA00022763"/>
    </source>
</evidence>
<proteinExistence type="inferred from homology"/>
<feature type="domain" description="UmuC" evidence="6">
    <location>
        <begin position="2"/>
        <end position="182"/>
    </location>
</feature>
<dbReference type="GO" id="GO:0003887">
    <property type="term" value="F:DNA-directed DNA polymerase activity"/>
    <property type="evidence" value="ECO:0007669"/>
    <property type="project" value="TreeGrafter"/>
</dbReference>
<evidence type="ECO:0000256" key="3">
    <source>
        <dbReference type="ARBA" id="ARBA00023199"/>
    </source>
</evidence>
<gene>
    <name evidence="7" type="ORF">IAC68_06440</name>
</gene>
<organism evidence="7 8">
    <name type="scientific">Candidatus Egerieousia excrementavium</name>
    <dbReference type="NCBI Taxonomy" id="2840778"/>
    <lineage>
        <taxon>Bacteria</taxon>
        <taxon>Pseudomonadati</taxon>
        <taxon>Bacteroidota</taxon>
        <taxon>Bacteroidia</taxon>
        <taxon>Bacteroidales</taxon>
        <taxon>Candidatus Egerieousia</taxon>
    </lineage>
</organism>
<dbReference type="Gene3D" id="3.30.70.270">
    <property type="match status" value="1"/>
</dbReference>
<dbReference type="AlphaFoldDB" id="A0A9D9GZC8"/>
<keyword evidence="2" id="KW-0227">DNA damage</keyword>
<name>A0A9D9GZC8_9BACT</name>
<dbReference type="GO" id="GO:0042276">
    <property type="term" value="P:error-prone translesion synthesis"/>
    <property type="evidence" value="ECO:0007669"/>
    <property type="project" value="TreeGrafter"/>
</dbReference>
<dbReference type="Pfam" id="PF00817">
    <property type="entry name" value="IMS"/>
    <property type="match status" value="1"/>
</dbReference>
<evidence type="ECO:0000256" key="1">
    <source>
        <dbReference type="ARBA" id="ARBA00010945"/>
    </source>
</evidence>
<dbReference type="GO" id="GO:0005829">
    <property type="term" value="C:cytosol"/>
    <property type="evidence" value="ECO:0007669"/>
    <property type="project" value="TreeGrafter"/>
</dbReference>
<evidence type="ECO:0000313" key="7">
    <source>
        <dbReference type="EMBL" id="MBO8429548.1"/>
    </source>
</evidence>